<sequence>MGRRGPDWLLGKEAGQREGAAGTGATLPAAAAAAATAATATNAPRPARGRRGTAAPSQRTERSSSRAAPSPRPPEDGPDLHPCTPGRVKVGDHIWSLSISGQEGTVKAGRGGEAELCGHRLTGAAEGAHPGRPTPSAPSPGAAG</sequence>
<protein>
    <submittedName>
        <fullName evidence="2">Uncharacterized protein</fullName>
    </submittedName>
</protein>
<feature type="non-terminal residue" evidence="2">
    <location>
        <position position="144"/>
    </location>
</feature>
<reference evidence="2 3" key="1">
    <citation type="journal article" date="2019" name="PLoS ONE">
        <title>Genomic analyses reveal an absence of contemporary introgressive admixture between fin whales and blue whales, despite known hybrids.</title>
        <authorList>
            <person name="Westbury M.V."/>
            <person name="Petersen B."/>
            <person name="Lorenzen E.D."/>
        </authorList>
    </citation>
    <scope>NUCLEOTIDE SEQUENCE [LARGE SCALE GENOMIC DNA]</scope>
    <source>
        <strain evidence="2">FinWhale-01</strain>
    </source>
</reference>
<dbReference type="Proteomes" id="UP000437017">
    <property type="component" value="Unassembled WGS sequence"/>
</dbReference>
<name>A0A6A1QG83_BALPH</name>
<dbReference type="AlphaFoldDB" id="A0A6A1QG83"/>
<keyword evidence="3" id="KW-1185">Reference proteome</keyword>
<feature type="region of interest" description="Disordered" evidence="1">
    <location>
        <begin position="101"/>
        <end position="144"/>
    </location>
</feature>
<organism evidence="2 3">
    <name type="scientific">Balaenoptera physalus</name>
    <name type="common">Fin whale</name>
    <name type="synonym">Balaena physalus</name>
    <dbReference type="NCBI Taxonomy" id="9770"/>
    <lineage>
        <taxon>Eukaryota</taxon>
        <taxon>Metazoa</taxon>
        <taxon>Chordata</taxon>
        <taxon>Craniata</taxon>
        <taxon>Vertebrata</taxon>
        <taxon>Euteleostomi</taxon>
        <taxon>Mammalia</taxon>
        <taxon>Eutheria</taxon>
        <taxon>Laurasiatheria</taxon>
        <taxon>Artiodactyla</taxon>
        <taxon>Whippomorpha</taxon>
        <taxon>Cetacea</taxon>
        <taxon>Mysticeti</taxon>
        <taxon>Balaenopteridae</taxon>
        <taxon>Balaenoptera</taxon>
    </lineage>
</organism>
<comment type="caution">
    <text evidence="2">The sequence shown here is derived from an EMBL/GenBank/DDBJ whole genome shotgun (WGS) entry which is preliminary data.</text>
</comment>
<evidence type="ECO:0000313" key="3">
    <source>
        <dbReference type="Proteomes" id="UP000437017"/>
    </source>
</evidence>
<proteinExistence type="predicted"/>
<accession>A0A6A1QG83</accession>
<feature type="region of interest" description="Disordered" evidence="1">
    <location>
        <begin position="1"/>
        <end position="89"/>
    </location>
</feature>
<evidence type="ECO:0000313" key="2">
    <source>
        <dbReference type="EMBL" id="KAB0406053.1"/>
    </source>
</evidence>
<feature type="compositionally biased region" description="Low complexity" evidence="1">
    <location>
        <begin position="23"/>
        <end position="56"/>
    </location>
</feature>
<evidence type="ECO:0000256" key="1">
    <source>
        <dbReference type="SAM" id="MobiDB-lite"/>
    </source>
</evidence>
<dbReference type="EMBL" id="SGJD01000241">
    <property type="protein sequence ID" value="KAB0406053.1"/>
    <property type="molecule type" value="Genomic_DNA"/>
</dbReference>
<gene>
    <name evidence="2" type="ORF">E2I00_012165</name>
</gene>